<sequence>MGERVEPRATEMSWSNRQQQLEVGGIAKWRSAGNLLGESSGDASLQPNRIRTKNSVASSSDELFFPTDAKSKSLKGKKSKQKHKGSADEGASSSRLWNAKKSKKDLKGVTDGKDHTDAVIRTASLPDFLENEPSSGAQQRGSASGTLTIFLDGCDLPDAHRQLKSSSSESAQQLINRLLAIYGLHTQGFASNSYCLQQINIPPKHERLPLDVPAQVYLHPNDRPLQIMRRSMALYPNIRTELHLANTQDSRGPSDDYSSQQYVNLPRQPKTNGSEGGESLAETEGDGDRLQTAPRHHGLPCLVEVNDDGSFRQNRGLQFVLLGLVHSKEGSSRGGMPIKIGSTLNAVGPTPNILIDPARYPDIRPVHCSLLPNTAATRNGDRAAVLISPALDISSKPPGLAPVFLNGRKVTGPTPLLEGAVIRLGRHLNLRYIEQPSGVAEKNKQRTALSGSTPALVSRAPGDVHQRSATLEPRPNSDAVARSAKGSAKEYKQRAATVSTNGVIGGTKVTQLWTDQLPICVDITLPDVASYQRTSKSEFAAEFHEACCDTIDAILEVARSLAEKSAMPAGSTDTRLPTRRPPLFVLTPAFMLYAVLRSCLRRWRAIKLPEDHREHYLTGVLNHIGSQVFQSAQTLPEPADGSRATRAVISHMMFWLANASELLNFIRNDEDLLVHASNGTKKNSTTYRPDGPSVCDGVSLLERSIDFTFHELQKLLLECVEQLMPSILFPGDYDLQDDVRLDDRPRTFLSDAVDMPNQEASVQRLLQALSYLMLSLRQSCVNVSFAFQLFAIIFHALGAWIFNAIIAAGEGKQSARGRPPPGGALWLTRLGAGRLMRRLQRMKQWADRHGLEQTFEGHFQLPIQTCLLITCDRSRFQTFHGRILELRALNSKRIEWLLSHLGDPPALPQEPVIAHMLVIECSPRVTQLLTFFKEFGSVEYEDVASGYAATSGLTGVPDGFMESIEPLVQDGYIRVRRNEAAYVEPLNGKWTGHLVIQDIQDHSKTVGFGSPLERGVSQKSIAAVSKGPSLGNLRHEKLNIEKLARRVDVKLSSVVEMVLKKANTGLGLSIVAAKPEGNAPYGIYVRQVVVGGAAARDGRLETGDQILAIQNCPLIDCDQSEAVKMLAHNSSDQAGVHMVVAKRAAQARGILNLINSGEDQSPVSARRRRHVKSALTGQGGASFGAMTRSTPCLNLASDRLDHGVSDEDGSDDSDESGPLAAHSDPQRDSTRESEPSTEDISDEGSDQNLRRQQMNNLEPEKTDSINSAGVSKAGKEEEEEEEEESSSPDWSEFARQNAEARSRVPNKGREKEDSASPLGSAGGGGSGGSKTLESNSNTSEDSFIAHKSPAPQSLRSKPATAPKPMVRRSRQLQPSETEKRKEDDVYSLPSDEAVYAAAQVEESSTTGSEDLNHPRQRIVSGGRANATETPAAEEARSVRTVSVSDKALQTTNDFIAQSPEKLKQAVQTGTVPMLNSAVQTDASLQEPVRNPSVEPKPTPSDTSAALSFYRPPLDRLPTGNVSFTQQPQISVGTASTSSGAVLASPGHAKQSAAELKPSRLQQSETSGPAELGQIKVSASPVPKTEFNLPWGGPYPSPTEVNRLNGTSNETGKRPQAGPPYLGYLRSVVGGGGESVTTVSSSSVVYWAAQGHPTDGRGRSGQRSPSPPPIPTADFPQYHPPAYLEPTEWPRQSPRPAWSPPVSPASKWPVLRAPAFERPGPSTSHAFDSMAVVHGPPASHSLADPSTRLSPSREVSPRRPDDTDYVRSVCASFLFYY</sequence>
<dbReference type="GO" id="GO:0005911">
    <property type="term" value="C:cell-cell junction"/>
    <property type="evidence" value="ECO:0007669"/>
    <property type="project" value="InterPro"/>
</dbReference>
<feature type="region of interest" description="Disordered" evidence="1">
    <location>
        <begin position="1647"/>
        <end position="1762"/>
    </location>
</feature>
<dbReference type="InterPro" id="IPR036034">
    <property type="entry name" value="PDZ_sf"/>
</dbReference>
<feature type="domain" description="PDZ" evidence="2">
    <location>
        <begin position="1056"/>
        <end position="1126"/>
    </location>
</feature>
<evidence type="ECO:0000259" key="3">
    <source>
        <dbReference type="PROSITE" id="PS51126"/>
    </source>
</evidence>
<feature type="compositionally biased region" description="Polar residues" evidence="1">
    <location>
        <begin position="41"/>
        <end position="61"/>
    </location>
</feature>
<evidence type="ECO:0000313" key="6">
    <source>
        <dbReference type="WBParaSite" id="SSLN_0000464801-mRNA-1"/>
    </source>
</evidence>
<feature type="compositionally biased region" description="Acidic residues" evidence="1">
    <location>
        <begin position="1276"/>
        <end position="1286"/>
    </location>
</feature>
<feature type="region of interest" description="Disordered" evidence="1">
    <location>
        <begin position="439"/>
        <end position="487"/>
    </location>
</feature>
<feature type="compositionally biased region" description="Polar residues" evidence="1">
    <location>
        <begin position="1598"/>
        <end position="1609"/>
    </location>
</feature>
<evidence type="ECO:0000313" key="4">
    <source>
        <dbReference type="EMBL" id="VDL90881.1"/>
    </source>
</evidence>
<feature type="compositionally biased region" description="Polar residues" evidence="1">
    <location>
        <begin position="1246"/>
        <end position="1256"/>
    </location>
</feature>
<gene>
    <name evidence="4" type="ORF">SSLN_LOCUS4496</name>
</gene>
<accession>A0A183SJU8</accession>
<dbReference type="Gene3D" id="2.30.42.10">
    <property type="match status" value="1"/>
</dbReference>
<dbReference type="Gene3D" id="2.60.200.20">
    <property type="match status" value="1"/>
</dbReference>
<evidence type="ECO:0000259" key="2">
    <source>
        <dbReference type="PROSITE" id="PS50106"/>
    </source>
</evidence>
<feature type="compositionally biased region" description="Polar residues" evidence="1">
    <location>
        <begin position="446"/>
        <end position="455"/>
    </location>
</feature>
<feature type="region of interest" description="Disordered" evidence="1">
    <location>
        <begin position="246"/>
        <end position="294"/>
    </location>
</feature>
<dbReference type="CDD" id="cd00060">
    <property type="entry name" value="FHA"/>
    <property type="match status" value="1"/>
</dbReference>
<evidence type="ECO:0000256" key="1">
    <source>
        <dbReference type="SAM" id="MobiDB-lite"/>
    </source>
</evidence>
<dbReference type="InterPro" id="IPR002710">
    <property type="entry name" value="Dilute_dom"/>
</dbReference>
<dbReference type="Pfam" id="PF01843">
    <property type="entry name" value="DIL"/>
    <property type="match status" value="1"/>
</dbReference>
<dbReference type="SUPFAM" id="SSF54236">
    <property type="entry name" value="Ubiquitin-like"/>
    <property type="match status" value="1"/>
</dbReference>
<dbReference type="WBParaSite" id="SSLN_0000464801-mRNA-1">
    <property type="protein sequence ID" value="SSLN_0000464801-mRNA-1"/>
    <property type="gene ID" value="SSLN_0000464801"/>
</dbReference>
<organism evidence="6">
    <name type="scientific">Schistocephalus solidus</name>
    <name type="common">Tapeworm</name>
    <dbReference type="NCBI Taxonomy" id="70667"/>
    <lineage>
        <taxon>Eukaryota</taxon>
        <taxon>Metazoa</taxon>
        <taxon>Spiralia</taxon>
        <taxon>Lophotrochozoa</taxon>
        <taxon>Platyhelminthes</taxon>
        <taxon>Cestoda</taxon>
        <taxon>Eucestoda</taxon>
        <taxon>Diphyllobothriidea</taxon>
        <taxon>Diphyllobothriidae</taxon>
        <taxon>Schistocephalus</taxon>
    </lineage>
</organism>
<feature type="compositionally biased region" description="Acidic residues" evidence="1">
    <location>
        <begin position="1206"/>
        <end position="1215"/>
    </location>
</feature>
<dbReference type="PROSITE" id="PS51126">
    <property type="entry name" value="DILUTE"/>
    <property type="match status" value="1"/>
</dbReference>
<feature type="compositionally biased region" description="Basic and acidic residues" evidence="1">
    <location>
        <begin position="1298"/>
        <end position="1314"/>
    </location>
</feature>
<name>A0A183SJU8_SCHSO</name>
<dbReference type="SMART" id="SM00228">
    <property type="entry name" value="PDZ"/>
    <property type="match status" value="1"/>
</dbReference>
<keyword evidence="5" id="KW-1185">Reference proteome</keyword>
<proteinExistence type="predicted"/>
<dbReference type="Pfam" id="PF00595">
    <property type="entry name" value="PDZ"/>
    <property type="match status" value="1"/>
</dbReference>
<feature type="compositionally biased region" description="Basic residues" evidence="1">
    <location>
        <begin position="72"/>
        <end position="84"/>
    </location>
</feature>
<reference evidence="4 5" key="2">
    <citation type="submission" date="2018-11" db="EMBL/GenBank/DDBJ databases">
        <authorList>
            <consortium name="Pathogen Informatics"/>
        </authorList>
    </citation>
    <scope>NUCLEOTIDE SEQUENCE [LARGE SCALE GENOMIC DNA]</scope>
    <source>
        <strain evidence="4 5">NST_G2</strain>
    </source>
</reference>
<feature type="compositionally biased region" description="Polar residues" evidence="1">
    <location>
        <begin position="1331"/>
        <end position="1341"/>
    </location>
</feature>
<dbReference type="InterPro" id="IPR029071">
    <property type="entry name" value="Ubiquitin-like_domsf"/>
</dbReference>
<feature type="region of interest" description="Disordered" evidence="1">
    <location>
        <begin position="1198"/>
        <end position="1442"/>
    </location>
</feature>
<feature type="compositionally biased region" description="Polar residues" evidence="1">
    <location>
        <begin position="1519"/>
        <end position="1539"/>
    </location>
</feature>
<feature type="domain" description="Dilute" evidence="3">
    <location>
        <begin position="642"/>
        <end position="927"/>
    </location>
</feature>
<dbReference type="PROSITE" id="PS50106">
    <property type="entry name" value="PDZ"/>
    <property type="match status" value="1"/>
</dbReference>
<dbReference type="Gene3D" id="3.10.20.90">
    <property type="entry name" value="Phosphatidylinositol 3-kinase Catalytic Subunit, Chain A, domain 1"/>
    <property type="match status" value="1"/>
</dbReference>
<feature type="compositionally biased region" description="Acidic residues" evidence="1">
    <location>
        <begin position="1235"/>
        <end position="1245"/>
    </location>
</feature>
<feature type="region of interest" description="Disordered" evidence="1">
    <location>
        <begin position="34"/>
        <end position="113"/>
    </location>
</feature>
<dbReference type="InterPro" id="IPR001478">
    <property type="entry name" value="PDZ"/>
</dbReference>
<dbReference type="PANTHER" id="PTHR10398:SF2">
    <property type="entry name" value="AFADIN"/>
    <property type="match status" value="1"/>
</dbReference>
<dbReference type="STRING" id="70667.A0A183SJU8"/>
<dbReference type="Proteomes" id="UP000275846">
    <property type="component" value="Unassembled WGS sequence"/>
</dbReference>
<protein>
    <submittedName>
        <fullName evidence="6">FHA domain-containing protein</fullName>
    </submittedName>
</protein>
<feature type="region of interest" description="Disordered" evidence="1">
    <location>
        <begin position="1157"/>
        <end position="1186"/>
    </location>
</feature>
<feature type="compositionally biased region" description="Basic and acidic residues" evidence="1">
    <location>
        <begin position="1224"/>
        <end position="1234"/>
    </location>
</feature>
<reference evidence="6" key="1">
    <citation type="submission" date="2016-06" db="UniProtKB">
        <authorList>
            <consortium name="WormBaseParasite"/>
        </authorList>
    </citation>
    <scope>IDENTIFICATION</scope>
</reference>
<dbReference type="PANTHER" id="PTHR10398">
    <property type="entry name" value="AFADIN"/>
    <property type="match status" value="1"/>
</dbReference>
<feature type="compositionally biased region" description="Polar residues" evidence="1">
    <location>
        <begin position="246"/>
        <end position="273"/>
    </location>
</feature>
<feature type="region of interest" description="Disordered" evidence="1">
    <location>
        <begin position="1473"/>
        <end position="1619"/>
    </location>
</feature>
<dbReference type="EMBL" id="UYSU01032889">
    <property type="protein sequence ID" value="VDL90881.1"/>
    <property type="molecule type" value="Genomic_DNA"/>
</dbReference>
<dbReference type="InterPro" id="IPR028842">
    <property type="entry name" value="Afadin"/>
</dbReference>
<dbReference type="OrthoDB" id="6239153at2759"/>
<evidence type="ECO:0000313" key="5">
    <source>
        <dbReference type="Proteomes" id="UP000275846"/>
    </source>
</evidence>
<dbReference type="SUPFAM" id="SSF50156">
    <property type="entry name" value="PDZ domain-like"/>
    <property type="match status" value="1"/>
</dbReference>